<evidence type="ECO:0000259" key="1">
    <source>
        <dbReference type="Pfam" id="PF09369"/>
    </source>
</evidence>
<accession>A0A6M0ISQ4</accession>
<dbReference type="InterPro" id="IPR047721">
    <property type="entry name" value="DrmB"/>
</dbReference>
<evidence type="ECO:0000313" key="3">
    <source>
        <dbReference type="Proteomes" id="UP000477386"/>
    </source>
</evidence>
<gene>
    <name evidence="2" type="ORF">GK091_27140</name>
</gene>
<dbReference type="InterPro" id="IPR018973">
    <property type="entry name" value="MZB"/>
</dbReference>
<dbReference type="Proteomes" id="UP000477386">
    <property type="component" value="Unassembled WGS sequence"/>
</dbReference>
<evidence type="ECO:0000313" key="2">
    <source>
        <dbReference type="EMBL" id="NEU70571.1"/>
    </source>
</evidence>
<dbReference type="AlphaFoldDB" id="A0A6M0ISQ4"/>
<sequence length="608" mass="69186">MINFPKDESLMVAGLDLWEERFRTLDSAEEFRIKEERLARRLGVTDFRMPPDFREPGKDVQNPSLMIPFIRFPRWHYCTRCGHMEQISIYEPRKPVCPGIPFTTGRSCADLPQNRRQRLIPVRFIAICQEGHIQDFPFRQWVHNGPQPEGLHRLRLRAGRSSGTLSGIEISCECGAHKTMAGAFNEKILTRIGVTCSGDRPWLGEEASRGNATHCGKDLIVVQKGASNVYFPHVRSSIYLPLWERSVDRRIVEVMEKNWRYLTNGLDNGVLSRARFEFVTEYNFPNTPTAQQERYVDKMLEAAERRLNLVPQPEISDSEESYRRMEYEAILGEAGGDNQDFYVTKKYINEYDCRGYLAIMQGFSSIGLLHKIRETRALVGFTRLLPENGSSIEDKKNNIMLSRQIDWLPAIVVKGEGVFFEFNRQELNDWAIQPEVTTRVASLVRNYNGSRAGRGQQLRAITPEFLLIHTFAHLLINQFSFECGYGSSSLRERIYCNLESTDDEMHGVLIYTASGDSEGSLGGLVKQGNPDNLEKIVYHAIENARWCSGDPVCIDSRGQGPNSCNLAACHNCALLPETCCEESNMLLDRALLIGTLDVPAVGYFNRFI</sequence>
<feature type="domain" description="MrfA-like Zn-binding" evidence="1">
    <location>
        <begin position="471"/>
        <end position="572"/>
    </location>
</feature>
<dbReference type="Pfam" id="PF09369">
    <property type="entry name" value="MZB"/>
    <property type="match status" value="1"/>
</dbReference>
<name>A0A6M0ISQ4_9BACT</name>
<protein>
    <submittedName>
        <fullName evidence="2">DUF1998 domain-containing protein</fullName>
    </submittedName>
</protein>
<reference evidence="2 3" key="1">
    <citation type="submission" date="2020-02" db="EMBL/GenBank/DDBJ databases">
        <title>Draft genome sequence of two Spirosoma agri KCTC 52727 and Spirosoma terrae KCTC 52035.</title>
        <authorList>
            <person name="Rojas J."/>
            <person name="Ambika Manirajan B."/>
            <person name="Ratering S."/>
            <person name="Suarez C."/>
            <person name="Schnell S."/>
        </authorList>
    </citation>
    <scope>NUCLEOTIDE SEQUENCE [LARGE SCALE GENOMIC DNA]</scope>
    <source>
        <strain evidence="2 3">KCTC 52727</strain>
    </source>
</reference>
<proteinExistence type="predicted"/>
<comment type="caution">
    <text evidence="2">The sequence shown here is derived from an EMBL/GenBank/DDBJ whole genome shotgun (WGS) entry which is preliminary data.</text>
</comment>
<dbReference type="NCBIfam" id="NF038324">
    <property type="entry name" value="DrmB_fam"/>
    <property type="match status" value="1"/>
</dbReference>
<keyword evidence="3" id="KW-1185">Reference proteome</keyword>
<organism evidence="2 3">
    <name type="scientific">Spirosoma agri</name>
    <dbReference type="NCBI Taxonomy" id="1987381"/>
    <lineage>
        <taxon>Bacteria</taxon>
        <taxon>Pseudomonadati</taxon>
        <taxon>Bacteroidota</taxon>
        <taxon>Cytophagia</taxon>
        <taxon>Cytophagales</taxon>
        <taxon>Cytophagaceae</taxon>
        <taxon>Spirosoma</taxon>
    </lineage>
</organism>
<dbReference type="EMBL" id="JAAGNZ010000006">
    <property type="protein sequence ID" value="NEU70571.1"/>
    <property type="molecule type" value="Genomic_DNA"/>
</dbReference>